<dbReference type="Proteomes" id="UP001208364">
    <property type="component" value="Unassembled WGS sequence"/>
</dbReference>
<accession>A0ABT2SS68</accession>
<keyword evidence="4" id="KW-0233">DNA recombination</keyword>
<dbReference type="SUPFAM" id="SSF53041">
    <property type="entry name" value="Resolvase-like"/>
    <property type="match status" value="1"/>
</dbReference>
<dbReference type="PROSITE" id="PS51736">
    <property type="entry name" value="RECOMBINASES_3"/>
    <property type="match status" value="1"/>
</dbReference>
<evidence type="ECO:0000256" key="4">
    <source>
        <dbReference type="ARBA" id="ARBA00023172"/>
    </source>
</evidence>
<feature type="active site" description="O-(5'-phospho-DNA)-serine intermediate" evidence="5">
    <location>
        <position position="10"/>
    </location>
</feature>
<evidence type="ECO:0000256" key="2">
    <source>
        <dbReference type="ARBA" id="ARBA00022908"/>
    </source>
</evidence>
<evidence type="ECO:0000259" key="6">
    <source>
        <dbReference type="PROSITE" id="PS51736"/>
    </source>
</evidence>
<gene>
    <name evidence="7" type="ORF">OCV55_03045</name>
</gene>
<dbReference type="InterPro" id="IPR006118">
    <property type="entry name" value="Recombinase_CS"/>
</dbReference>
<dbReference type="PANTHER" id="PTHR30461:SF26">
    <property type="entry name" value="RESOLVASE HOMOLOG YNEB"/>
    <property type="match status" value="1"/>
</dbReference>
<evidence type="ECO:0000313" key="7">
    <source>
        <dbReference type="EMBL" id="MCU6737656.1"/>
    </source>
</evidence>
<dbReference type="InterPro" id="IPR006119">
    <property type="entry name" value="Resolv_N"/>
</dbReference>
<dbReference type="Gene3D" id="3.40.50.1390">
    <property type="entry name" value="Resolvase, N-terminal catalytic domain"/>
    <property type="match status" value="1"/>
</dbReference>
<dbReference type="CDD" id="cd03768">
    <property type="entry name" value="SR_ResInv"/>
    <property type="match status" value="1"/>
</dbReference>
<keyword evidence="3" id="KW-0238">DNA-binding</keyword>
<protein>
    <submittedName>
        <fullName evidence="7">Recombinase family protein</fullName>
    </submittedName>
</protein>
<feature type="domain" description="Resolvase/invertase-type recombinase catalytic" evidence="6">
    <location>
        <begin position="2"/>
        <end position="147"/>
    </location>
</feature>
<dbReference type="PANTHER" id="PTHR30461">
    <property type="entry name" value="DNA-INVERTASE FROM LAMBDOID PROPHAGE"/>
    <property type="match status" value="1"/>
</dbReference>
<dbReference type="PROSITE" id="PS00397">
    <property type="entry name" value="RECOMBINASES_1"/>
    <property type="match status" value="1"/>
</dbReference>
<evidence type="ECO:0000256" key="5">
    <source>
        <dbReference type="PROSITE-ProRule" id="PRU10137"/>
    </source>
</evidence>
<sequence>MKKYAYIRVSSKDQNIARQVTAMQNIGILENDMYIDKQSGKDFHREQYQMLIKRLQSGDELYIKSIDRLGRDYDEIQEQWRYLTKKININIIVLDFPLLDTRNRVNGITGKFIADLVLQILSYVAQVERENTKQRQAEGIRIAKEKGIRLGRPPMPIPKEFEEIYRLWKENKISKRKGALMLHTNHNTFSNWIKKYEKSIENNGSSCN</sequence>
<dbReference type="SMART" id="SM00857">
    <property type="entry name" value="Resolvase"/>
    <property type="match status" value="1"/>
</dbReference>
<keyword evidence="2" id="KW-0229">DNA integration</keyword>
<dbReference type="InterPro" id="IPR036162">
    <property type="entry name" value="Resolvase-like_N_sf"/>
</dbReference>
<proteinExistence type="inferred from homology"/>
<dbReference type="RefSeq" id="WP_048924247.1">
    <property type="nucleotide sequence ID" value="NZ_JAOQJR010000002.1"/>
</dbReference>
<name>A0ABT2SS68_9FIRM</name>
<organism evidence="7 8">
    <name type="scientific">[Clostridium] ammoniilyticum</name>
    <dbReference type="NCBI Taxonomy" id="2981784"/>
    <lineage>
        <taxon>Bacteria</taxon>
        <taxon>Bacillati</taxon>
        <taxon>Bacillota</taxon>
        <taxon>Erysipelotrichia</taxon>
        <taxon>Erysipelotrichales</taxon>
        <taxon>Coprobacillaceae</taxon>
        <taxon>Faecalibacillus</taxon>
    </lineage>
</organism>
<evidence type="ECO:0000313" key="8">
    <source>
        <dbReference type="Proteomes" id="UP001208364"/>
    </source>
</evidence>
<evidence type="ECO:0000256" key="3">
    <source>
        <dbReference type="ARBA" id="ARBA00023125"/>
    </source>
</evidence>
<keyword evidence="8" id="KW-1185">Reference proteome</keyword>
<dbReference type="EMBL" id="JAOQJR010000002">
    <property type="protein sequence ID" value="MCU6737656.1"/>
    <property type="molecule type" value="Genomic_DNA"/>
</dbReference>
<reference evidence="7 8" key="1">
    <citation type="journal article" date="2021" name="ISME Commun">
        <title>Automated analysis of genomic sequences facilitates high-throughput and comprehensive description of bacteria.</title>
        <authorList>
            <person name="Hitch T.C.A."/>
        </authorList>
    </citation>
    <scope>NUCLEOTIDE SEQUENCE [LARGE SCALE GENOMIC DNA]</scope>
    <source>
        <strain evidence="7 8">H4_15</strain>
    </source>
</reference>
<dbReference type="Pfam" id="PF00239">
    <property type="entry name" value="Resolvase"/>
    <property type="match status" value="1"/>
</dbReference>
<comment type="similarity">
    <text evidence="1">Belongs to the site-specific recombinase resolvase family.</text>
</comment>
<evidence type="ECO:0000256" key="1">
    <source>
        <dbReference type="ARBA" id="ARBA00009913"/>
    </source>
</evidence>
<comment type="caution">
    <text evidence="7">The sequence shown here is derived from an EMBL/GenBank/DDBJ whole genome shotgun (WGS) entry which is preliminary data.</text>
</comment>
<dbReference type="InterPro" id="IPR050639">
    <property type="entry name" value="SSR_resolvase"/>
</dbReference>